<comment type="caution">
    <text evidence="3">The sequence shown here is derived from an EMBL/GenBank/DDBJ whole genome shotgun (WGS) entry which is preliminary data.</text>
</comment>
<feature type="chain" id="PRO_5042280590" description="C-type lectin domain-containing protein" evidence="1">
    <location>
        <begin position="25"/>
        <end position="254"/>
    </location>
</feature>
<dbReference type="EMBL" id="JAWDGP010005097">
    <property type="protein sequence ID" value="KAK3759626.1"/>
    <property type="molecule type" value="Genomic_DNA"/>
</dbReference>
<keyword evidence="1" id="KW-0732">Signal</keyword>
<protein>
    <recommendedName>
        <fullName evidence="2">C-type lectin domain-containing protein</fullName>
    </recommendedName>
</protein>
<sequence length="254" mass="29077">MYRRIKSIALELLFLLELHDQVTSAELREAFLTQATGSECQTLAIGDSWTSVSPIMCCLECTLRYPDTCHSCVYNAHSQVCRPGSIAFRPLASVTTSIPERNSNDKIFYAKQPVPPCDTSRYFALYEICGSTLCLNLTATEVNFIQAQTNCAQMNSRLFIANSLVRFSLYWHVSRDHLNYYTWLGLTDIDEEGKFVWDDGEPLSGEMNKYIWDYQQPDSLGNEDCTEARHPARWDPVGINDIECWHTKYYICEA</sequence>
<name>A0AAE0Z012_9GAST</name>
<dbReference type="Proteomes" id="UP001283361">
    <property type="component" value="Unassembled WGS sequence"/>
</dbReference>
<feature type="signal peptide" evidence="1">
    <location>
        <begin position="1"/>
        <end position="24"/>
    </location>
</feature>
<dbReference type="InterPro" id="IPR016187">
    <property type="entry name" value="CTDL_fold"/>
</dbReference>
<accession>A0AAE0Z012</accession>
<proteinExistence type="predicted"/>
<dbReference type="Gene3D" id="3.10.100.10">
    <property type="entry name" value="Mannose-Binding Protein A, subunit A"/>
    <property type="match status" value="1"/>
</dbReference>
<dbReference type="AlphaFoldDB" id="A0AAE0Z012"/>
<dbReference type="CDD" id="cd00037">
    <property type="entry name" value="CLECT"/>
    <property type="match status" value="1"/>
</dbReference>
<keyword evidence="4" id="KW-1185">Reference proteome</keyword>
<evidence type="ECO:0000313" key="3">
    <source>
        <dbReference type="EMBL" id="KAK3759626.1"/>
    </source>
</evidence>
<reference evidence="3" key="1">
    <citation type="journal article" date="2023" name="G3 (Bethesda)">
        <title>A reference genome for the long-term kleptoplast-retaining sea slug Elysia crispata morphotype clarki.</title>
        <authorList>
            <person name="Eastman K.E."/>
            <person name="Pendleton A.L."/>
            <person name="Shaikh M.A."/>
            <person name="Suttiyut T."/>
            <person name="Ogas R."/>
            <person name="Tomko P."/>
            <person name="Gavelis G."/>
            <person name="Widhalm J.R."/>
            <person name="Wisecaver J.H."/>
        </authorList>
    </citation>
    <scope>NUCLEOTIDE SEQUENCE</scope>
    <source>
        <strain evidence="3">ECLA1</strain>
    </source>
</reference>
<evidence type="ECO:0000259" key="2">
    <source>
        <dbReference type="PROSITE" id="PS50041"/>
    </source>
</evidence>
<dbReference type="PROSITE" id="PS50041">
    <property type="entry name" value="C_TYPE_LECTIN_2"/>
    <property type="match status" value="1"/>
</dbReference>
<dbReference type="PANTHER" id="PTHR22801:SF63">
    <property type="entry name" value="C-TYPE LECTIN DOMAIN-CONTAINING PROTEIN"/>
    <property type="match status" value="1"/>
</dbReference>
<evidence type="ECO:0000256" key="1">
    <source>
        <dbReference type="SAM" id="SignalP"/>
    </source>
</evidence>
<evidence type="ECO:0000313" key="4">
    <source>
        <dbReference type="Proteomes" id="UP001283361"/>
    </source>
</evidence>
<dbReference type="InterPro" id="IPR050801">
    <property type="entry name" value="Ca-Dep_Lectins_ImmuneDev"/>
</dbReference>
<dbReference type="Pfam" id="PF00059">
    <property type="entry name" value="Lectin_C"/>
    <property type="match status" value="1"/>
</dbReference>
<gene>
    <name evidence="3" type="ORF">RRG08_008208</name>
</gene>
<organism evidence="3 4">
    <name type="scientific">Elysia crispata</name>
    <name type="common">lettuce slug</name>
    <dbReference type="NCBI Taxonomy" id="231223"/>
    <lineage>
        <taxon>Eukaryota</taxon>
        <taxon>Metazoa</taxon>
        <taxon>Spiralia</taxon>
        <taxon>Lophotrochozoa</taxon>
        <taxon>Mollusca</taxon>
        <taxon>Gastropoda</taxon>
        <taxon>Heterobranchia</taxon>
        <taxon>Euthyneura</taxon>
        <taxon>Panpulmonata</taxon>
        <taxon>Sacoglossa</taxon>
        <taxon>Placobranchoidea</taxon>
        <taxon>Plakobranchidae</taxon>
        <taxon>Elysia</taxon>
    </lineage>
</organism>
<dbReference type="InterPro" id="IPR001304">
    <property type="entry name" value="C-type_lectin-like"/>
</dbReference>
<dbReference type="InterPro" id="IPR016186">
    <property type="entry name" value="C-type_lectin-like/link_sf"/>
</dbReference>
<dbReference type="SMART" id="SM00034">
    <property type="entry name" value="CLECT"/>
    <property type="match status" value="1"/>
</dbReference>
<dbReference type="SUPFAM" id="SSF56436">
    <property type="entry name" value="C-type lectin-like"/>
    <property type="match status" value="1"/>
</dbReference>
<dbReference type="PANTHER" id="PTHR22801">
    <property type="entry name" value="LITHOSTATHINE"/>
    <property type="match status" value="1"/>
</dbReference>
<feature type="domain" description="C-type lectin" evidence="2">
    <location>
        <begin position="134"/>
        <end position="253"/>
    </location>
</feature>